<reference evidence="2" key="1">
    <citation type="submission" date="2020-07" db="EMBL/GenBank/DDBJ databases">
        <title>Huge and variable diversity of episymbiotic CPR bacteria and DPANN archaea in groundwater ecosystems.</title>
        <authorList>
            <person name="He C.Y."/>
            <person name="Keren R."/>
            <person name="Whittaker M."/>
            <person name="Farag I.F."/>
            <person name="Doudna J."/>
            <person name="Cate J.H.D."/>
            <person name="Banfield J.F."/>
        </authorList>
    </citation>
    <scope>NUCLEOTIDE SEQUENCE</scope>
    <source>
        <strain evidence="2">NC_groundwater_1225_Ag_S-0.1um_56_177</strain>
    </source>
</reference>
<evidence type="ECO:0000313" key="2">
    <source>
        <dbReference type="EMBL" id="MBI4132879.1"/>
    </source>
</evidence>
<evidence type="ECO:0000256" key="1">
    <source>
        <dbReference type="SAM" id="Phobius"/>
    </source>
</evidence>
<dbReference type="Proteomes" id="UP000756703">
    <property type="component" value="Unassembled WGS sequence"/>
</dbReference>
<evidence type="ECO:0008006" key="4">
    <source>
        <dbReference type="Google" id="ProtNLM"/>
    </source>
</evidence>
<proteinExistence type="predicted"/>
<dbReference type="PANTHER" id="PTHR40278">
    <property type="entry name" value="DNA UTILIZATION PROTEIN HOFN"/>
    <property type="match status" value="1"/>
</dbReference>
<dbReference type="PANTHER" id="PTHR40278:SF1">
    <property type="entry name" value="DNA UTILIZATION PROTEIN HOFN"/>
    <property type="match status" value="1"/>
</dbReference>
<name>A0A932YZ69_9BACT</name>
<organism evidence="2 3">
    <name type="scientific">Candidatus Sungiibacteriota bacterium</name>
    <dbReference type="NCBI Taxonomy" id="2750080"/>
    <lineage>
        <taxon>Bacteria</taxon>
        <taxon>Candidatus Sungiibacteriota</taxon>
    </lineage>
</organism>
<evidence type="ECO:0000313" key="3">
    <source>
        <dbReference type="Proteomes" id="UP000756703"/>
    </source>
</evidence>
<protein>
    <recommendedName>
        <fullName evidence="4">PilN domain-containing protein</fullName>
    </recommendedName>
</protein>
<dbReference type="EMBL" id="JACQMI010000013">
    <property type="protein sequence ID" value="MBI4132879.1"/>
    <property type="molecule type" value="Genomic_DNA"/>
</dbReference>
<gene>
    <name evidence="2" type="ORF">HY473_02235</name>
</gene>
<feature type="transmembrane region" description="Helical" evidence="1">
    <location>
        <begin position="27"/>
        <end position="49"/>
    </location>
</feature>
<keyword evidence="1" id="KW-0812">Transmembrane</keyword>
<dbReference type="InterPro" id="IPR052534">
    <property type="entry name" value="Extracell_DNA_Util/SecSys_Comp"/>
</dbReference>
<dbReference type="AlphaFoldDB" id="A0A932YZ69"/>
<sequence length="185" mass="20649">MLNLNLLPPQEKINLAYEMKARALRAVSMWLVGIFIIFAVLLLPTIFLLGFQKREVGRSVELELRSQERSGVAGELKAIQEINRLASVVAKHANTRELLFPVFEDIVRDIPSAIRLQAMRFRSSSQEMTLEGYAPTRASLLELLRALEMDPRIGKVSSPVANLIPESNITFSVVATVKRAPAVQP</sequence>
<accession>A0A932YZ69</accession>
<keyword evidence="1" id="KW-1133">Transmembrane helix</keyword>
<comment type="caution">
    <text evidence="2">The sequence shown here is derived from an EMBL/GenBank/DDBJ whole genome shotgun (WGS) entry which is preliminary data.</text>
</comment>
<keyword evidence="1" id="KW-0472">Membrane</keyword>